<dbReference type="InterPro" id="IPR036621">
    <property type="entry name" value="Anticodon-bd_dom_sf"/>
</dbReference>
<dbReference type="InterPro" id="IPR024435">
    <property type="entry name" value="HisRS-related_dom"/>
</dbReference>
<keyword evidence="2" id="KW-0067">ATP-binding</keyword>
<feature type="domain" description="Histidyl tRNA synthetase-related" evidence="4">
    <location>
        <begin position="246"/>
        <end position="343"/>
    </location>
</feature>
<dbReference type="GO" id="GO:0005524">
    <property type="term" value="F:ATP binding"/>
    <property type="evidence" value="ECO:0007669"/>
    <property type="project" value="UniProtKB-KW"/>
</dbReference>
<reference evidence="5 6" key="1">
    <citation type="journal article" date="2014" name="Am. J. Bot.">
        <title>Genome assembly and annotation for red clover (Trifolium pratense; Fabaceae).</title>
        <authorList>
            <person name="Istvanek J."/>
            <person name="Jaros M."/>
            <person name="Krenek A."/>
            <person name="Repkova J."/>
        </authorList>
    </citation>
    <scope>NUCLEOTIDE SEQUENCE [LARGE SCALE GENOMIC DNA]</scope>
    <source>
        <strain evidence="6">cv. Tatra</strain>
        <tissue evidence="5">Young leaves</tissue>
    </source>
</reference>
<organism evidence="5 6">
    <name type="scientific">Trifolium pratense</name>
    <name type="common">Red clover</name>
    <dbReference type="NCBI Taxonomy" id="57577"/>
    <lineage>
        <taxon>Eukaryota</taxon>
        <taxon>Viridiplantae</taxon>
        <taxon>Streptophyta</taxon>
        <taxon>Embryophyta</taxon>
        <taxon>Tracheophyta</taxon>
        <taxon>Spermatophyta</taxon>
        <taxon>Magnoliopsida</taxon>
        <taxon>eudicotyledons</taxon>
        <taxon>Gunneridae</taxon>
        <taxon>Pentapetalae</taxon>
        <taxon>rosids</taxon>
        <taxon>fabids</taxon>
        <taxon>Fabales</taxon>
        <taxon>Fabaceae</taxon>
        <taxon>Papilionoideae</taxon>
        <taxon>50 kb inversion clade</taxon>
        <taxon>NPAAA clade</taxon>
        <taxon>Hologalegina</taxon>
        <taxon>IRL clade</taxon>
        <taxon>Trifolieae</taxon>
        <taxon>Trifolium</taxon>
    </lineage>
</organism>
<dbReference type="GO" id="GO:0016301">
    <property type="term" value="F:kinase activity"/>
    <property type="evidence" value="ECO:0007669"/>
    <property type="project" value="UniProtKB-KW"/>
</dbReference>
<protein>
    <submittedName>
        <fullName evidence="5">Putative serine threonine-protein kinase GCN2-like protein</fullName>
    </submittedName>
</protein>
<evidence type="ECO:0000256" key="1">
    <source>
        <dbReference type="ARBA" id="ARBA00022741"/>
    </source>
</evidence>
<evidence type="ECO:0000313" key="5">
    <source>
        <dbReference type="EMBL" id="PNY05390.1"/>
    </source>
</evidence>
<dbReference type="InterPro" id="IPR045864">
    <property type="entry name" value="aa-tRNA-synth_II/BPL/LPL"/>
</dbReference>
<dbReference type="AlphaFoldDB" id="A0A2K3NQS2"/>
<dbReference type="EMBL" id="ASHM01000780">
    <property type="protein sequence ID" value="PNY05390.1"/>
    <property type="molecule type" value="Genomic_DNA"/>
</dbReference>
<evidence type="ECO:0000256" key="3">
    <source>
        <dbReference type="ARBA" id="ARBA00022917"/>
    </source>
</evidence>
<keyword evidence="5" id="KW-0808">Transferase</keyword>
<dbReference type="Gene3D" id="3.30.930.10">
    <property type="entry name" value="Bira Bifunctional Protein, Domain 2"/>
    <property type="match status" value="1"/>
</dbReference>
<dbReference type="Pfam" id="PF12745">
    <property type="entry name" value="HGTP_anticodon2"/>
    <property type="match status" value="1"/>
</dbReference>
<accession>A0A2K3NQS2</accession>
<dbReference type="STRING" id="57577.A0A2K3NQS2"/>
<dbReference type="GO" id="GO:0032543">
    <property type="term" value="P:mitochondrial translation"/>
    <property type="evidence" value="ECO:0007669"/>
    <property type="project" value="TreeGrafter"/>
</dbReference>
<dbReference type="GO" id="GO:0006427">
    <property type="term" value="P:histidyl-tRNA aminoacylation"/>
    <property type="evidence" value="ECO:0007669"/>
    <property type="project" value="TreeGrafter"/>
</dbReference>
<keyword evidence="1" id="KW-0547">Nucleotide-binding</keyword>
<dbReference type="PANTHER" id="PTHR11476:SF10">
    <property type="entry name" value="NON-SPECIFIC SERINE_THREONINE PROTEIN KINASE"/>
    <property type="match status" value="1"/>
</dbReference>
<dbReference type="GO" id="GO:0004821">
    <property type="term" value="F:histidine-tRNA ligase activity"/>
    <property type="evidence" value="ECO:0007669"/>
    <property type="project" value="TreeGrafter"/>
</dbReference>
<comment type="caution">
    <text evidence="5">The sequence shown here is derived from an EMBL/GenBank/DDBJ whole genome shotgun (WGS) entry which is preliminary data.</text>
</comment>
<dbReference type="Gene3D" id="3.40.50.800">
    <property type="entry name" value="Anticodon-binding domain"/>
    <property type="match status" value="1"/>
</dbReference>
<reference evidence="5 6" key="2">
    <citation type="journal article" date="2017" name="Front. Plant Sci.">
        <title>Gene Classification and Mining of Molecular Markers Useful in Red Clover (Trifolium pratense) Breeding.</title>
        <authorList>
            <person name="Istvanek J."/>
            <person name="Dluhosova J."/>
            <person name="Dluhos P."/>
            <person name="Patkova L."/>
            <person name="Nedelnik J."/>
            <person name="Repkova J."/>
        </authorList>
    </citation>
    <scope>NUCLEOTIDE SEQUENCE [LARGE SCALE GENOMIC DNA]</scope>
    <source>
        <strain evidence="6">cv. Tatra</strain>
        <tissue evidence="5">Young leaves</tissue>
    </source>
</reference>
<evidence type="ECO:0000259" key="4">
    <source>
        <dbReference type="Pfam" id="PF12745"/>
    </source>
</evidence>
<keyword evidence="3" id="KW-0648">Protein biosynthesis</keyword>
<dbReference type="FunFam" id="3.40.50.800:FF:000012">
    <property type="entry name" value="Histidine--tRNA ligase, cytoplasmic"/>
    <property type="match status" value="1"/>
</dbReference>
<name>A0A2K3NQS2_TRIPR</name>
<gene>
    <name evidence="5" type="ORF">L195_g001841</name>
</gene>
<dbReference type="GO" id="GO:0003723">
    <property type="term" value="F:RNA binding"/>
    <property type="evidence" value="ECO:0007669"/>
    <property type="project" value="TreeGrafter"/>
</dbReference>
<evidence type="ECO:0000313" key="6">
    <source>
        <dbReference type="Proteomes" id="UP000236291"/>
    </source>
</evidence>
<dbReference type="Proteomes" id="UP000236291">
    <property type="component" value="Unassembled WGS sequence"/>
</dbReference>
<keyword evidence="5" id="KW-0418">Kinase</keyword>
<dbReference type="PANTHER" id="PTHR11476">
    <property type="entry name" value="HISTIDYL-TRNA SYNTHETASE"/>
    <property type="match status" value="1"/>
</dbReference>
<sequence>MFTEEQLGIHHQTATFSNIFPQGDFDIIGGTSALAEAEVIKVTKDIVTCFFHEDSCDIHLNHADLLGAIWSWTGIKVEHRVKVAELLSMMGSLRPQSSERKSKWVVIRRQLLQELGLDEAMVNRLQTVGLRFCGSADQALPRLRGALPSDKRTFKALDELSELANLLRIWRIDKNVYLRKENSSGSLSEGVLLAVGGRYDNLLHQLRSSDYKGNPPTGMGTSLALETIIQNCPVDFKPSRNEASTSILVCSRGGGGLLVERMELVAELWQENFKAEFVPVPDPSLTEQYEYANEHDIKCLVIITDASFSLADSVKVRHLELKKEKNVERDNLVKFLSDAMATQFRNPYIWI</sequence>
<dbReference type="GO" id="GO:0005739">
    <property type="term" value="C:mitochondrion"/>
    <property type="evidence" value="ECO:0007669"/>
    <property type="project" value="TreeGrafter"/>
</dbReference>
<proteinExistence type="predicted"/>
<evidence type="ECO:0000256" key="2">
    <source>
        <dbReference type="ARBA" id="ARBA00022840"/>
    </source>
</evidence>
<dbReference type="SUPFAM" id="SSF55681">
    <property type="entry name" value="Class II aaRS and biotin synthetases"/>
    <property type="match status" value="1"/>
</dbReference>
<dbReference type="ExpressionAtlas" id="A0A2K3NQS2">
    <property type="expression patterns" value="baseline"/>
</dbReference>
<dbReference type="GO" id="GO:0005829">
    <property type="term" value="C:cytosol"/>
    <property type="evidence" value="ECO:0007669"/>
    <property type="project" value="TreeGrafter"/>
</dbReference>
<dbReference type="SUPFAM" id="SSF52954">
    <property type="entry name" value="Class II aaRS ABD-related"/>
    <property type="match status" value="1"/>
</dbReference>